<evidence type="ECO:0000256" key="1">
    <source>
        <dbReference type="SAM" id="Phobius"/>
    </source>
</evidence>
<keyword evidence="1" id="KW-1133">Transmembrane helix</keyword>
<feature type="transmembrane region" description="Helical" evidence="1">
    <location>
        <begin position="12"/>
        <end position="32"/>
    </location>
</feature>
<keyword evidence="3" id="KW-1185">Reference proteome</keyword>
<dbReference type="AlphaFoldDB" id="A0A4U6X1V5"/>
<sequence>MEDHGTRNRRLNLGGYFSLFFFTFLLSLYALLKLPHLETPLAQEVLDLLHRVLAAVEHARAERGVGRGLGEDLLKVRRAARAAGRDDGDADGGLDLADELEVEAAVGAVAVDAVEQDLAGAHGLDGLRELDDVHVARLAAALDGAGVPAVLLALGAGRPGPDDVVPRRVWLGHVDALRVDGDDDGLVAVRLGDLLDGRVAKEPAAGGVVLLRGEDGVGADRDLVGAGLEVHGGDLEGRDLGAVRVDRVADAAADGQGHEDGLGGAAEDLEHGRVGERAVAEAGDVEERDLVGALLVVAPRHLDGLAEVAHVAALALVAHVVLVALCDDEVALVVCAHVEAGDDAARQAVAEGGRRLVRDGGRGVGGQGGGAGAVEEGAEAAQAGGARLLRVELGGEDVAAGEGADKGLAAVGARGDGPALGLEVSRGVGVLVGVDVVVLGVRAEVVEARAGGVGAVPADVGDGLVGGVEAAEAALCEAEAGDLGVLGGALEDGLQADADAHEGLARGDVGGDGGEEAGLGELGEAVAEVADARQDQFLARVPWLVLGDGFGAR</sequence>
<gene>
    <name evidence="2" type="ORF">CTA1_9017</name>
</gene>
<accession>A0A4U6X1V5</accession>
<dbReference type="EMBL" id="PJEX01000561">
    <property type="protein sequence ID" value="TKW49348.1"/>
    <property type="molecule type" value="Genomic_DNA"/>
</dbReference>
<keyword evidence="1" id="KW-0812">Transmembrane</keyword>
<dbReference type="Proteomes" id="UP000310108">
    <property type="component" value="Unassembled WGS sequence"/>
</dbReference>
<organism evidence="2 3">
    <name type="scientific">Colletotrichum tanaceti</name>
    <dbReference type="NCBI Taxonomy" id="1306861"/>
    <lineage>
        <taxon>Eukaryota</taxon>
        <taxon>Fungi</taxon>
        <taxon>Dikarya</taxon>
        <taxon>Ascomycota</taxon>
        <taxon>Pezizomycotina</taxon>
        <taxon>Sordariomycetes</taxon>
        <taxon>Hypocreomycetidae</taxon>
        <taxon>Glomerellales</taxon>
        <taxon>Glomerellaceae</taxon>
        <taxon>Colletotrichum</taxon>
        <taxon>Colletotrichum destructivum species complex</taxon>
    </lineage>
</organism>
<dbReference type="OrthoDB" id="10655671at2759"/>
<evidence type="ECO:0000313" key="2">
    <source>
        <dbReference type="EMBL" id="TKW49348.1"/>
    </source>
</evidence>
<reference evidence="2 3" key="1">
    <citation type="journal article" date="2019" name="PLoS ONE">
        <title>Comparative genome analysis indicates high evolutionary potential of pathogenicity genes in Colletotrichum tanaceti.</title>
        <authorList>
            <person name="Lelwala R.V."/>
            <person name="Korhonen P.K."/>
            <person name="Young N.D."/>
            <person name="Scott J.B."/>
            <person name="Ades P.A."/>
            <person name="Gasser R.B."/>
            <person name="Taylor P.W.J."/>
        </authorList>
    </citation>
    <scope>NUCLEOTIDE SEQUENCE [LARGE SCALE GENOMIC DNA]</scope>
    <source>
        <strain evidence="2">BRIP57314</strain>
    </source>
</reference>
<comment type="caution">
    <text evidence="2">The sequence shown here is derived from an EMBL/GenBank/DDBJ whole genome shotgun (WGS) entry which is preliminary data.</text>
</comment>
<name>A0A4U6X1V5_9PEZI</name>
<proteinExistence type="predicted"/>
<keyword evidence="1" id="KW-0472">Membrane</keyword>
<protein>
    <submittedName>
        <fullName evidence="2">Uncharacterized protein</fullName>
    </submittedName>
</protein>
<evidence type="ECO:0000313" key="3">
    <source>
        <dbReference type="Proteomes" id="UP000310108"/>
    </source>
</evidence>